<dbReference type="Gene3D" id="3.30.1370.120">
    <property type="match status" value="3"/>
</dbReference>
<dbReference type="PANTHER" id="PTHR30332">
    <property type="entry name" value="PROBABLE GENERAL SECRETION PATHWAY PROTEIN D"/>
    <property type="match status" value="1"/>
</dbReference>
<dbReference type="Pfam" id="PF03958">
    <property type="entry name" value="Secretin_N"/>
    <property type="match status" value="2"/>
</dbReference>
<dbReference type="EMBL" id="SJPY01000001">
    <property type="protein sequence ID" value="TWU45457.1"/>
    <property type="molecule type" value="Genomic_DNA"/>
</dbReference>
<evidence type="ECO:0000256" key="5">
    <source>
        <dbReference type="SAM" id="SignalP"/>
    </source>
</evidence>
<dbReference type="AlphaFoldDB" id="A0A5C6EBZ2"/>
<sequence length="875" mass="96285" precursor="true">MRVVCVVSLLWMCGFGGPPAFGQGSSTGEANLGQPADQATMGTDGKRLQFQFSGAAWLEVLQWFADEADLNLDWRELPEGSLNLTTQQSYNVSDALGVINRHLASRGFTLLRSSDVLFLVKLDSPLNPSMVPRVSPDELDQRSSYELVKSSFSLDWMLAETAVEEFKPILSPYGIISSFSATNRIEVIDFVENLLEIREILGREESNQSQARLVAEFRLEHANAIEVVDDLRELMGLTIPLPRSASIMMQIRNSQRGRDRDRDRDDDDRSGQPQTDPAASSVVYLVANERQNSIVANGPPDKIALVRQAVSALDVPSSDVGMMLSDETVMKVYPLNGVDPDALEDIFEDLRNIGKLHQDSVFSEDDDTQILFAYASIKDHMTIRSVMDQLAKASRTFHVIPLNRLNADAVVAAITELMNGESGGQDRSRRDRNRQQGGDWGGFRVEADTVNSRLLLFATGSELNQVKELLLNIGEREQVGNIRVIDAGTPQSIANAVKQLRQIWPDESPNRLDIDIDPAAEPTRESSRAIKKLPVPQAIELDPADEALRRNWKLDEANNLGDSSEIQWVHQLPPSSSGERSGISLSREQTPMGPEVTIRRGADGQIILRSDDADALGEAEQLLRALLPPKQRYRVIHMKHQIPVAIEAKLMQALDQGVVPTSGPVSFISDAVTDSLLVVGANEKEFDQLSELADFFDQPNEANPESVRRPQMFKLNYIQADQAATILKDLYRDLLSPADPALSQNRTSRNRGDGSDRGADRSLTQAPYMGTETSKATFKGLLSVSVLAESNTVAVSAPAFMMAEIEETIRSLDTDQAETVVEVISVDGIDAAMLSEALGTAIGITSGRTGQNGNRSRTSSRTSNDPRANRQRDRN</sequence>
<feature type="compositionally biased region" description="Basic and acidic residues" evidence="4">
    <location>
        <begin position="256"/>
        <end position="270"/>
    </location>
</feature>
<proteinExistence type="predicted"/>
<evidence type="ECO:0000256" key="1">
    <source>
        <dbReference type="ARBA" id="ARBA00004370"/>
    </source>
</evidence>
<feature type="domain" description="NolW-like" evidence="6">
    <location>
        <begin position="216"/>
        <end position="317"/>
    </location>
</feature>
<evidence type="ECO:0000259" key="6">
    <source>
        <dbReference type="Pfam" id="PF03958"/>
    </source>
</evidence>
<keyword evidence="3" id="KW-0472">Membrane</keyword>
<feature type="region of interest" description="Disordered" evidence="4">
    <location>
        <begin position="738"/>
        <end position="766"/>
    </location>
</feature>
<dbReference type="InterPro" id="IPR038591">
    <property type="entry name" value="NolW-like_sf"/>
</dbReference>
<feature type="region of interest" description="Disordered" evidence="4">
    <location>
        <begin position="250"/>
        <end position="281"/>
    </location>
</feature>
<feature type="compositionally biased region" description="Basic and acidic residues" evidence="4">
    <location>
        <begin position="750"/>
        <end position="760"/>
    </location>
</feature>
<feature type="domain" description="NolW-like" evidence="6">
    <location>
        <begin position="711"/>
        <end position="817"/>
    </location>
</feature>
<keyword evidence="8" id="KW-1185">Reference proteome</keyword>
<accession>A0A5C6EBZ2</accession>
<feature type="region of interest" description="Disordered" evidence="4">
    <location>
        <begin position="844"/>
        <end position="875"/>
    </location>
</feature>
<feature type="compositionally biased region" description="Low complexity" evidence="4">
    <location>
        <begin position="575"/>
        <end position="588"/>
    </location>
</feature>
<feature type="region of interest" description="Disordered" evidence="4">
    <location>
        <begin position="571"/>
        <end position="591"/>
    </location>
</feature>
<feature type="signal peptide" evidence="5">
    <location>
        <begin position="1"/>
        <end position="22"/>
    </location>
</feature>
<dbReference type="Proteomes" id="UP000315471">
    <property type="component" value="Unassembled WGS sequence"/>
</dbReference>
<dbReference type="GO" id="GO:0009306">
    <property type="term" value="P:protein secretion"/>
    <property type="evidence" value="ECO:0007669"/>
    <property type="project" value="TreeGrafter"/>
</dbReference>
<comment type="caution">
    <text evidence="7">The sequence shown here is derived from an EMBL/GenBank/DDBJ whole genome shotgun (WGS) entry which is preliminary data.</text>
</comment>
<evidence type="ECO:0000313" key="8">
    <source>
        <dbReference type="Proteomes" id="UP000315471"/>
    </source>
</evidence>
<dbReference type="GO" id="GO:0016020">
    <property type="term" value="C:membrane"/>
    <property type="evidence" value="ECO:0007669"/>
    <property type="project" value="UniProtKB-SubCell"/>
</dbReference>
<evidence type="ECO:0000256" key="3">
    <source>
        <dbReference type="ARBA" id="ARBA00023136"/>
    </source>
</evidence>
<feature type="region of interest" description="Disordered" evidence="4">
    <location>
        <begin position="420"/>
        <end position="441"/>
    </location>
</feature>
<dbReference type="GO" id="GO:0015627">
    <property type="term" value="C:type II protein secretion system complex"/>
    <property type="evidence" value="ECO:0007669"/>
    <property type="project" value="TreeGrafter"/>
</dbReference>
<feature type="chain" id="PRO_5022813217" evidence="5">
    <location>
        <begin position="23"/>
        <end position="875"/>
    </location>
</feature>
<reference evidence="7 8" key="1">
    <citation type="submission" date="2019-02" db="EMBL/GenBank/DDBJ databases">
        <title>Deep-cultivation of Planctomycetes and their phenomic and genomic characterization uncovers novel biology.</title>
        <authorList>
            <person name="Wiegand S."/>
            <person name="Jogler M."/>
            <person name="Boedeker C."/>
            <person name="Pinto D."/>
            <person name="Vollmers J."/>
            <person name="Rivas-Marin E."/>
            <person name="Kohn T."/>
            <person name="Peeters S.H."/>
            <person name="Heuer A."/>
            <person name="Rast P."/>
            <person name="Oberbeckmann S."/>
            <person name="Bunk B."/>
            <person name="Jeske O."/>
            <person name="Meyerdierks A."/>
            <person name="Storesund J.E."/>
            <person name="Kallscheuer N."/>
            <person name="Luecker S."/>
            <person name="Lage O.M."/>
            <person name="Pohl T."/>
            <person name="Merkel B.J."/>
            <person name="Hornburger P."/>
            <person name="Mueller R.-W."/>
            <person name="Bruemmer F."/>
            <person name="Labrenz M."/>
            <person name="Spormann A.M."/>
            <person name="Op Den Camp H."/>
            <person name="Overmann J."/>
            <person name="Amann R."/>
            <person name="Jetten M.S.M."/>
            <person name="Mascher T."/>
            <person name="Medema M.H."/>
            <person name="Devos D.P."/>
            <person name="Kaster A.-K."/>
            <person name="Ovreas L."/>
            <person name="Rohde M."/>
            <person name="Galperin M.Y."/>
            <person name="Jogler C."/>
        </authorList>
    </citation>
    <scope>NUCLEOTIDE SEQUENCE [LARGE SCALE GENOMIC DNA]</scope>
    <source>
        <strain evidence="7 8">Q31b</strain>
    </source>
</reference>
<protein>
    <submittedName>
        <fullName evidence="7">Bacterial type II/III secretion system short domain protein</fullName>
    </submittedName>
</protein>
<keyword evidence="2 5" id="KW-0732">Signal</keyword>
<evidence type="ECO:0000256" key="2">
    <source>
        <dbReference type="ARBA" id="ARBA00022729"/>
    </source>
</evidence>
<gene>
    <name evidence="7" type="ORF">Q31b_06290</name>
</gene>
<name>A0A5C6EBZ2_9BACT</name>
<organism evidence="7 8">
    <name type="scientific">Novipirellula aureliae</name>
    <dbReference type="NCBI Taxonomy" id="2527966"/>
    <lineage>
        <taxon>Bacteria</taxon>
        <taxon>Pseudomonadati</taxon>
        <taxon>Planctomycetota</taxon>
        <taxon>Planctomycetia</taxon>
        <taxon>Pirellulales</taxon>
        <taxon>Pirellulaceae</taxon>
        <taxon>Novipirellula</taxon>
    </lineage>
</organism>
<dbReference type="InterPro" id="IPR005644">
    <property type="entry name" value="NolW-like"/>
</dbReference>
<dbReference type="PANTHER" id="PTHR30332:SF24">
    <property type="entry name" value="SECRETIN GSPD-RELATED"/>
    <property type="match status" value="1"/>
</dbReference>
<evidence type="ECO:0000313" key="7">
    <source>
        <dbReference type="EMBL" id="TWU45457.1"/>
    </source>
</evidence>
<comment type="subcellular location">
    <subcellularLocation>
        <location evidence="1">Membrane</location>
    </subcellularLocation>
</comment>
<dbReference type="InterPro" id="IPR050810">
    <property type="entry name" value="Bact_Secretion_Sys_Channel"/>
</dbReference>
<feature type="region of interest" description="Disordered" evidence="4">
    <location>
        <begin position="508"/>
        <end position="536"/>
    </location>
</feature>
<evidence type="ECO:0000256" key="4">
    <source>
        <dbReference type="SAM" id="MobiDB-lite"/>
    </source>
</evidence>